<protein>
    <submittedName>
        <fullName evidence="4">Predicted dehydrogenase</fullName>
    </submittedName>
</protein>
<reference evidence="4 5" key="1">
    <citation type="submission" date="2016-10" db="EMBL/GenBank/DDBJ databases">
        <authorList>
            <person name="de Groot N.N."/>
        </authorList>
    </citation>
    <scope>NUCLEOTIDE SEQUENCE [LARGE SCALE GENOMIC DNA]</scope>
    <source>
        <strain evidence="4 5">A52C2</strain>
    </source>
</reference>
<dbReference type="SUPFAM" id="SSF55347">
    <property type="entry name" value="Glyceraldehyde-3-phosphate dehydrogenase-like, C-terminal domain"/>
    <property type="match status" value="1"/>
</dbReference>
<name>A0A1H9PX36_9HYPH</name>
<dbReference type="SUPFAM" id="SSF51735">
    <property type="entry name" value="NAD(P)-binding Rossmann-fold domains"/>
    <property type="match status" value="1"/>
</dbReference>
<feature type="domain" description="Gfo/Idh/MocA-like oxidoreductase N-terminal" evidence="2">
    <location>
        <begin position="3"/>
        <end position="120"/>
    </location>
</feature>
<evidence type="ECO:0000313" key="5">
    <source>
        <dbReference type="Proteomes" id="UP000199647"/>
    </source>
</evidence>
<dbReference type="InterPro" id="IPR036291">
    <property type="entry name" value="NAD(P)-bd_dom_sf"/>
</dbReference>
<gene>
    <name evidence="4" type="ORF">SAMN05216548_12311</name>
</gene>
<dbReference type="Proteomes" id="UP000199647">
    <property type="component" value="Unassembled WGS sequence"/>
</dbReference>
<sequence>MVRMLILGTGNMAHRHAMEFASTEGCTLTAAVEIMPDRLATFCEMHSIPKGFTDLDEAIAWGEFDAAANVTPDAVHYPTTMKLIEAGVPVFCEKPLAPTYPLAAAMTQAAGEKGVVAMVNLRYRGLPVMQKARQLVEAGELGVIRHVDAAYLQSWLVGSHWGDWQTEERWLWRLSEAHGSKGVLGDVGIHILDFASFVAGQKPVSINCRMKSFLKGEVGQISGYDLDANESFVMSVGFDGGAIGTIHASRWATGYANAQKVAIFGTKGALEIEFESEAQTLRLCAVDDVHTQTWREVECPPVQGTYQSFIEAVRTGETLEPSFLRATELQHVLDLCFESDRTGATLAV</sequence>
<dbReference type="PANTHER" id="PTHR43818:SF11">
    <property type="entry name" value="BCDNA.GH03377"/>
    <property type="match status" value="1"/>
</dbReference>
<dbReference type="STRING" id="1855383.SAMN05216548_12311"/>
<dbReference type="InterPro" id="IPR055170">
    <property type="entry name" value="GFO_IDH_MocA-like_dom"/>
</dbReference>
<accession>A0A1H9PX36</accession>
<dbReference type="Gene3D" id="3.40.50.720">
    <property type="entry name" value="NAD(P)-binding Rossmann-like Domain"/>
    <property type="match status" value="1"/>
</dbReference>
<evidence type="ECO:0000259" key="3">
    <source>
        <dbReference type="Pfam" id="PF22725"/>
    </source>
</evidence>
<evidence type="ECO:0000256" key="1">
    <source>
        <dbReference type="ARBA" id="ARBA00023002"/>
    </source>
</evidence>
<dbReference type="InterPro" id="IPR000683">
    <property type="entry name" value="Gfo/Idh/MocA-like_OxRdtase_N"/>
</dbReference>
<dbReference type="PANTHER" id="PTHR43818">
    <property type="entry name" value="BCDNA.GH03377"/>
    <property type="match status" value="1"/>
</dbReference>
<dbReference type="AlphaFoldDB" id="A0A1H9PX36"/>
<dbReference type="Pfam" id="PF01408">
    <property type="entry name" value="GFO_IDH_MocA"/>
    <property type="match status" value="1"/>
</dbReference>
<dbReference type="GO" id="GO:0000166">
    <property type="term" value="F:nucleotide binding"/>
    <property type="evidence" value="ECO:0007669"/>
    <property type="project" value="InterPro"/>
</dbReference>
<proteinExistence type="predicted"/>
<feature type="domain" description="GFO/IDH/MocA-like oxidoreductase" evidence="3">
    <location>
        <begin position="129"/>
        <end position="271"/>
    </location>
</feature>
<dbReference type="Pfam" id="PF22725">
    <property type="entry name" value="GFO_IDH_MocA_C3"/>
    <property type="match status" value="1"/>
</dbReference>
<dbReference type="EMBL" id="FOFG01000023">
    <property type="protein sequence ID" value="SER52339.1"/>
    <property type="molecule type" value="Genomic_DNA"/>
</dbReference>
<dbReference type="GO" id="GO:0016491">
    <property type="term" value="F:oxidoreductase activity"/>
    <property type="evidence" value="ECO:0007669"/>
    <property type="project" value="UniProtKB-KW"/>
</dbReference>
<keyword evidence="5" id="KW-1185">Reference proteome</keyword>
<evidence type="ECO:0000313" key="4">
    <source>
        <dbReference type="EMBL" id="SER52339.1"/>
    </source>
</evidence>
<evidence type="ECO:0000259" key="2">
    <source>
        <dbReference type="Pfam" id="PF01408"/>
    </source>
</evidence>
<dbReference type="InterPro" id="IPR050463">
    <property type="entry name" value="Gfo/Idh/MocA_oxidrdct_glycsds"/>
</dbReference>
<dbReference type="Gene3D" id="3.30.360.10">
    <property type="entry name" value="Dihydrodipicolinate Reductase, domain 2"/>
    <property type="match status" value="1"/>
</dbReference>
<keyword evidence="1" id="KW-0560">Oxidoreductase</keyword>
<organism evidence="4 5">
    <name type="scientific">Faunimonas pinastri</name>
    <dbReference type="NCBI Taxonomy" id="1855383"/>
    <lineage>
        <taxon>Bacteria</taxon>
        <taxon>Pseudomonadati</taxon>
        <taxon>Pseudomonadota</taxon>
        <taxon>Alphaproteobacteria</taxon>
        <taxon>Hyphomicrobiales</taxon>
        <taxon>Afifellaceae</taxon>
        <taxon>Faunimonas</taxon>
    </lineage>
</organism>